<dbReference type="EMBL" id="FOQD01000003">
    <property type="protein sequence ID" value="SFH79454.1"/>
    <property type="molecule type" value="Genomic_DNA"/>
</dbReference>
<dbReference type="PROSITE" id="PS51007">
    <property type="entry name" value="CYTC"/>
    <property type="match status" value="2"/>
</dbReference>
<feature type="domain" description="Cytochrome c" evidence="8">
    <location>
        <begin position="337"/>
        <end position="449"/>
    </location>
</feature>
<feature type="region of interest" description="Disordered" evidence="7">
    <location>
        <begin position="455"/>
        <end position="475"/>
    </location>
</feature>
<dbReference type="RefSeq" id="WP_139228240.1">
    <property type="nucleotide sequence ID" value="NZ_FOQD01000003.1"/>
</dbReference>
<keyword evidence="3 6" id="KW-0479">Metal-binding</keyword>
<dbReference type="InterPro" id="IPR051459">
    <property type="entry name" value="Cytochrome_c-type_DH"/>
</dbReference>
<dbReference type="OrthoDB" id="9808312at2"/>
<dbReference type="SUPFAM" id="SSF46626">
    <property type="entry name" value="Cytochrome c"/>
    <property type="match status" value="2"/>
</dbReference>
<dbReference type="Pfam" id="PF13442">
    <property type="entry name" value="Cytochrome_CBB3"/>
    <property type="match status" value="1"/>
</dbReference>
<keyword evidence="10" id="KW-1185">Reference proteome</keyword>
<dbReference type="Gene3D" id="1.10.760.10">
    <property type="entry name" value="Cytochrome c-like domain"/>
    <property type="match status" value="2"/>
</dbReference>
<evidence type="ECO:0000256" key="1">
    <source>
        <dbReference type="ARBA" id="ARBA00022448"/>
    </source>
</evidence>
<evidence type="ECO:0000256" key="3">
    <source>
        <dbReference type="ARBA" id="ARBA00022723"/>
    </source>
</evidence>
<dbReference type="InterPro" id="IPR008168">
    <property type="entry name" value="Cyt_C_IC"/>
</dbReference>
<dbReference type="Pfam" id="PF00034">
    <property type="entry name" value="Cytochrom_C"/>
    <property type="match status" value="1"/>
</dbReference>
<evidence type="ECO:0000259" key="8">
    <source>
        <dbReference type="PROSITE" id="PS51007"/>
    </source>
</evidence>
<gene>
    <name evidence="9" type="ORF">SAMN05421753_10314</name>
</gene>
<evidence type="ECO:0000256" key="7">
    <source>
        <dbReference type="SAM" id="MobiDB-lite"/>
    </source>
</evidence>
<dbReference type="GO" id="GO:0009055">
    <property type="term" value="F:electron transfer activity"/>
    <property type="evidence" value="ECO:0007669"/>
    <property type="project" value="InterPro"/>
</dbReference>
<evidence type="ECO:0000313" key="10">
    <source>
        <dbReference type="Proteomes" id="UP000199518"/>
    </source>
</evidence>
<dbReference type="STRING" id="1576369.SAMN05421753_10314"/>
<keyword evidence="5 6" id="KW-0408">Iron</keyword>
<accession>A0A1I3CY57</accession>
<keyword evidence="4" id="KW-0249">Electron transport</keyword>
<dbReference type="GO" id="GO:0005506">
    <property type="term" value="F:iron ion binding"/>
    <property type="evidence" value="ECO:0007669"/>
    <property type="project" value="InterPro"/>
</dbReference>
<dbReference type="InterPro" id="IPR009056">
    <property type="entry name" value="Cyt_c-like_dom"/>
</dbReference>
<feature type="domain" description="Cytochrome c" evidence="8">
    <location>
        <begin position="146"/>
        <end position="240"/>
    </location>
</feature>
<dbReference type="PROSITE" id="PS51257">
    <property type="entry name" value="PROKAR_LIPOPROTEIN"/>
    <property type="match status" value="1"/>
</dbReference>
<dbReference type="GO" id="GO:0020037">
    <property type="term" value="F:heme binding"/>
    <property type="evidence" value="ECO:0007669"/>
    <property type="project" value="InterPro"/>
</dbReference>
<evidence type="ECO:0000256" key="2">
    <source>
        <dbReference type="ARBA" id="ARBA00022617"/>
    </source>
</evidence>
<evidence type="ECO:0000256" key="4">
    <source>
        <dbReference type="ARBA" id="ARBA00022982"/>
    </source>
</evidence>
<organism evidence="9 10">
    <name type="scientific">Planctomicrobium piriforme</name>
    <dbReference type="NCBI Taxonomy" id="1576369"/>
    <lineage>
        <taxon>Bacteria</taxon>
        <taxon>Pseudomonadati</taxon>
        <taxon>Planctomycetota</taxon>
        <taxon>Planctomycetia</taxon>
        <taxon>Planctomycetales</taxon>
        <taxon>Planctomycetaceae</taxon>
        <taxon>Planctomicrobium</taxon>
    </lineage>
</organism>
<protein>
    <submittedName>
        <fullName evidence="9">Cytochrome C oxidase, cbb3-type, subunit III</fullName>
    </submittedName>
</protein>
<dbReference type="PRINTS" id="PR00605">
    <property type="entry name" value="CYTCHROMECIC"/>
</dbReference>
<evidence type="ECO:0000313" key="9">
    <source>
        <dbReference type="EMBL" id="SFH79454.1"/>
    </source>
</evidence>
<evidence type="ECO:0000256" key="6">
    <source>
        <dbReference type="PROSITE-ProRule" id="PRU00433"/>
    </source>
</evidence>
<dbReference type="PANTHER" id="PTHR35008">
    <property type="entry name" value="BLL4482 PROTEIN-RELATED"/>
    <property type="match status" value="1"/>
</dbReference>
<dbReference type="PANTHER" id="PTHR35008:SF8">
    <property type="entry name" value="ALCOHOL DEHYDROGENASE CYTOCHROME C SUBUNIT"/>
    <property type="match status" value="1"/>
</dbReference>
<dbReference type="AlphaFoldDB" id="A0A1I3CY57"/>
<keyword evidence="2 6" id="KW-0349">Heme</keyword>
<dbReference type="InterPro" id="IPR036909">
    <property type="entry name" value="Cyt_c-like_dom_sf"/>
</dbReference>
<name>A0A1I3CY57_9PLAN</name>
<keyword evidence="1" id="KW-0813">Transport</keyword>
<dbReference type="Proteomes" id="UP000199518">
    <property type="component" value="Unassembled WGS sequence"/>
</dbReference>
<evidence type="ECO:0000256" key="5">
    <source>
        <dbReference type="ARBA" id="ARBA00023004"/>
    </source>
</evidence>
<sequence>MRTWFSLSAILLLAVGCQKPEFTHRPEFHELESYAQTYASDLMLAYFGTPTEMVVWDRLPLKQNLATGEVEQATTEGGVTKLVFKETEPHQEITPGTELLWMSGELAGKPSAWIAEWDEKTHTATLQGPLATLPAAGTEVVIGPGQVLVRGRHLYAEHCQHCHGVSGDGAGATAQYLNPLPRDYRKGIFKFTLTQASERACRDDLVRVIEDGIPGTYMPSFKLLSPDEMQSIVEYVLWLSMRGETEYQIVRFLSNDYSKKAVAERVNAGLEEKKSGAEDFETAEKIRAEFYELANDPEEFGFEIDSGIQRMVAQWKAAQLPTALVVPKEKWKAADAASIERGRKLYLSSDLSCAACHGDAGFGDGPQTYSITRDLDTGKENAKPGLYDVWGHPIVPRNLHQGIFRGGRRPIDVYARLSAGIKGTPMPAFGNKLKDQDLWDLVNYIYSVPFETEAAGAGTQKAQTAPAQKEVAANE</sequence>
<proteinExistence type="predicted"/>
<reference evidence="10" key="1">
    <citation type="submission" date="2016-10" db="EMBL/GenBank/DDBJ databases">
        <authorList>
            <person name="Varghese N."/>
            <person name="Submissions S."/>
        </authorList>
    </citation>
    <scope>NUCLEOTIDE SEQUENCE [LARGE SCALE GENOMIC DNA]</scope>
    <source>
        <strain evidence="10">DSM 26348</strain>
    </source>
</reference>